<protein>
    <submittedName>
        <fullName evidence="1">Uncharacterized protein</fullName>
    </submittedName>
</protein>
<evidence type="ECO:0000313" key="2">
    <source>
        <dbReference type="Proteomes" id="UP000003959"/>
    </source>
</evidence>
<keyword evidence="2" id="KW-1185">Reference proteome</keyword>
<dbReference type="AlphaFoldDB" id="F4Y1C8"/>
<organism evidence="1 2">
    <name type="scientific">Moorena producens 3L</name>
    <dbReference type="NCBI Taxonomy" id="489825"/>
    <lineage>
        <taxon>Bacteria</taxon>
        <taxon>Bacillati</taxon>
        <taxon>Cyanobacteriota</taxon>
        <taxon>Cyanophyceae</taxon>
        <taxon>Coleofasciculales</taxon>
        <taxon>Coleofasciculaceae</taxon>
        <taxon>Moorena</taxon>
    </lineage>
</organism>
<dbReference type="Proteomes" id="UP000003959">
    <property type="component" value="Unassembled WGS sequence"/>
</dbReference>
<dbReference type="EMBL" id="GL890970">
    <property type="protein sequence ID" value="EGJ29070.1"/>
    <property type="molecule type" value="Genomic_DNA"/>
</dbReference>
<accession>F4Y1C8</accession>
<name>F4Y1C8_9CYAN</name>
<reference evidence="2" key="1">
    <citation type="journal article" date="2011" name="Proc. Natl. Acad. Sci. U.S.A.">
        <title>Genomic insights into the physiology and ecology of the marine filamentous cyanobacterium Lyngbya majuscula.</title>
        <authorList>
            <person name="Jones A.C."/>
            <person name="Monroe E.A."/>
            <person name="Podell S."/>
            <person name="Hess W.R."/>
            <person name="Klages S."/>
            <person name="Esquenazi E."/>
            <person name="Niessen S."/>
            <person name="Hoover H."/>
            <person name="Rothmann M."/>
            <person name="Lasken R.S."/>
            <person name="Yates J.R.III."/>
            <person name="Reinhardt R."/>
            <person name="Kube M."/>
            <person name="Burkart M.D."/>
            <person name="Allen E.E."/>
            <person name="Dorrestein P.C."/>
            <person name="Gerwick W.H."/>
            <person name="Gerwick L."/>
        </authorList>
    </citation>
    <scope>NUCLEOTIDE SEQUENCE [LARGE SCALE GENOMIC DNA]</scope>
    <source>
        <strain evidence="2">3L</strain>
    </source>
</reference>
<gene>
    <name evidence="1" type="ORF">LYNGBM3L_66150</name>
</gene>
<proteinExistence type="predicted"/>
<dbReference type="HOGENOM" id="CLU_3409682_0_0_3"/>
<sequence length="29" mass="3109">MEVVLANFSGEFGSLSNGFVVFSNKNDLS</sequence>
<evidence type="ECO:0000313" key="1">
    <source>
        <dbReference type="EMBL" id="EGJ29070.1"/>
    </source>
</evidence>